<dbReference type="Proteomes" id="UP000219327">
    <property type="component" value="Unassembled WGS sequence"/>
</dbReference>
<dbReference type="EMBL" id="NTKD01000002">
    <property type="protein sequence ID" value="PDH41946.1"/>
    <property type="molecule type" value="Genomic_DNA"/>
</dbReference>
<feature type="transmembrane region" description="Helical" evidence="5">
    <location>
        <begin position="7"/>
        <end position="31"/>
    </location>
</feature>
<dbReference type="AlphaFoldDB" id="A0A2A5X0V7"/>
<sequence length="172" mass="20040">MTRRRWMTLLLIVSIALNLMFVGAFIGFSFMRPDVRPITPEVSTRWLYRALGEETREGMRPLFEQHREELGRLRGDIRDAQQAFEAGLNAETYDPDQVSATLTQVRRAHEAYQRASHEHMVALLGRLSPEQRQLVSKQLYRRQGRYLKNRGDDHRREGRQKDHVGPAGSEQP</sequence>
<dbReference type="Pfam" id="PF13801">
    <property type="entry name" value="Metal_resist"/>
    <property type="match status" value="1"/>
</dbReference>
<dbReference type="Gene3D" id="1.20.120.1490">
    <property type="match status" value="1"/>
</dbReference>
<comment type="similarity">
    <text evidence="1">Belongs to the ZraP family.</text>
</comment>
<keyword evidence="5" id="KW-1133">Transmembrane helix</keyword>
<feature type="compositionally biased region" description="Basic and acidic residues" evidence="4">
    <location>
        <begin position="149"/>
        <end position="164"/>
    </location>
</feature>
<protein>
    <recommendedName>
        <fullName evidence="2">Signaling pathway modulator ZraP</fullName>
    </recommendedName>
    <alternativeName>
        <fullName evidence="3">Zinc resistance-associated protein</fullName>
    </alternativeName>
</protein>
<accession>A0A2A5X0V7</accession>
<dbReference type="InterPro" id="IPR025961">
    <property type="entry name" value="Metal_resist"/>
</dbReference>
<organism evidence="6 7">
    <name type="scientific">OM182 bacterium MED-G24</name>
    <dbReference type="NCBI Taxonomy" id="1986255"/>
    <lineage>
        <taxon>Bacteria</taxon>
        <taxon>Pseudomonadati</taxon>
        <taxon>Pseudomonadota</taxon>
        <taxon>Gammaproteobacteria</taxon>
        <taxon>OMG group</taxon>
        <taxon>OM182 clade</taxon>
    </lineage>
</organism>
<comment type="caution">
    <text evidence="6">The sequence shown here is derived from an EMBL/GenBank/DDBJ whole genome shotgun (WGS) entry which is preliminary data.</text>
</comment>
<evidence type="ECO:0000313" key="7">
    <source>
        <dbReference type="Proteomes" id="UP000219327"/>
    </source>
</evidence>
<evidence type="ECO:0000256" key="2">
    <source>
        <dbReference type="ARBA" id="ARBA00044983"/>
    </source>
</evidence>
<evidence type="ECO:0000256" key="3">
    <source>
        <dbReference type="ARBA" id="ARBA00045001"/>
    </source>
</evidence>
<evidence type="ECO:0000256" key="5">
    <source>
        <dbReference type="SAM" id="Phobius"/>
    </source>
</evidence>
<keyword evidence="5" id="KW-0472">Membrane</keyword>
<evidence type="ECO:0000256" key="1">
    <source>
        <dbReference type="ARBA" id="ARBA00044945"/>
    </source>
</evidence>
<feature type="compositionally biased region" description="Basic residues" evidence="4">
    <location>
        <begin position="139"/>
        <end position="148"/>
    </location>
</feature>
<keyword evidence="5" id="KW-0812">Transmembrane</keyword>
<feature type="region of interest" description="Disordered" evidence="4">
    <location>
        <begin position="138"/>
        <end position="172"/>
    </location>
</feature>
<reference evidence="6 7" key="1">
    <citation type="submission" date="2017-08" db="EMBL/GenBank/DDBJ databases">
        <title>Fine stratification of microbial communities through a metagenomic profile of the photic zone.</title>
        <authorList>
            <person name="Haro-Moreno J.M."/>
            <person name="Lopez-Perez M."/>
            <person name="De La Torre J."/>
            <person name="Picazo A."/>
            <person name="Camacho A."/>
            <person name="Rodriguez-Valera F."/>
        </authorList>
    </citation>
    <scope>NUCLEOTIDE SEQUENCE [LARGE SCALE GENOMIC DNA]</scope>
    <source>
        <strain evidence="6">MED-G24</strain>
    </source>
</reference>
<evidence type="ECO:0000256" key="4">
    <source>
        <dbReference type="SAM" id="MobiDB-lite"/>
    </source>
</evidence>
<evidence type="ECO:0000313" key="6">
    <source>
        <dbReference type="EMBL" id="PDH41946.1"/>
    </source>
</evidence>
<proteinExistence type="inferred from homology"/>
<gene>
    <name evidence="6" type="ORF">CNE99_01040</name>
</gene>
<name>A0A2A5X0V7_9GAMM</name>